<accession>A0A9P7YYA9</accession>
<keyword evidence="2" id="KW-1185">Reference proteome</keyword>
<dbReference type="SUPFAM" id="SSF51126">
    <property type="entry name" value="Pectin lyase-like"/>
    <property type="match status" value="1"/>
</dbReference>
<reference evidence="1" key="1">
    <citation type="journal article" date="2021" name="IMA Fungus">
        <title>Genomic characterization of three marine fungi, including Emericellopsis atlantica sp. nov. with signatures of a generalist lifestyle and marine biomass degradation.</title>
        <authorList>
            <person name="Hagestad O.C."/>
            <person name="Hou L."/>
            <person name="Andersen J.H."/>
            <person name="Hansen E.H."/>
            <person name="Altermark B."/>
            <person name="Li C."/>
            <person name="Kuhnert E."/>
            <person name="Cox R.J."/>
            <person name="Crous P.W."/>
            <person name="Spatafora J.W."/>
            <person name="Lail K."/>
            <person name="Amirebrahimi M."/>
            <person name="Lipzen A."/>
            <person name="Pangilinan J."/>
            <person name="Andreopoulos W."/>
            <person name="Hayes R.D."/>
            <person name="Ng V."/>
            <person name="Grigoriev I.V."/>
            <person name="Jackson S.A."/>
            <person name="Sutton T.D.S."/>
            <person name="Dobson A.D.W."/>
            <person name="Rama T."/>
        </authorList>
    </citation>
    <scope>NUCLEOTIDE SEQUENCE</scope>
    <source>
        <strain evidence="1">TRa3180A</strain>
    </source>
</reference>
<protein>
    <submittedName>
        <fullName evidence="1">Uncharacterized protein</fullName>
    </submittedName>
</protein>
<dbReference type="InterPro" id="IPR011050">
    <property type="entry name" value="Pectin_lyase_fold/virulence"/>
</dbReference>
<sequence length="170" mass="18058">MPPHDNITVKAGNYAEQLTIETDGISLVGQKGTILTPLVPAIPAKHQTQFYGTAGPGTIAGICVIGQNVVVQLYPGHEHSKVNKGDVGKYVKNVSITGFEIVLNGTEKAIVKENKLIDGDVYEGLAAGSRNSYFQNDEIISTGSMATAGKLYNFRAFATCYGNLNGVNVQ</sequence>
<dbReference type="Proteomes" id="UP000887226">
    <property type="component" value="Unassembled WGS sequence"/>
</dbReference>
<dbReference type="EMBL" id="MU254103">
    <property type="protein sequence ID" value="KAG9242179.1"/>
    <property type="molecule type" value="Genomic_DNA"/>
</dbReference>
<evidence type="ECO:0000313" key="2">
    <source>
        <dbReference type="Proteomes" id="UP000887226"/>
    </source>
</evidence>
<dbReference type="OrthoDB" id="3488255at2759"/>
<name>A0A9P7YYA9_9HELO</name>
<comment type="caution">
    <text evidence="1">The sequence shown here is derived from an EMBL/GenBank/DDBJ whole genome shotgun (WGS) entry which is preliminary data.</text>
</comment>
<evidence type="ECO:0000313" key="1">
    <source>
        <dbReference type="EMBL" id="KAG9242179.1"/>
    </source>
</evidence>
<organism evidence="1 2">
    <name type="scientific">Calycina marina</name>
    <dbReference type="NCBI Taxonomy" id="1763456"/>
    <lineage>
        <taxon>Eukaryota</taxon>
        <taxon>Fungi</taxon>
        <taxon>Dikarya</taxon>
        <taxon>Ascomycota</taxon>
        <taxon>Pezizomycotina</taxon>
        <taxon>Leotiomycetes</taxon>
        <taxon>Helotiales</taxon>
        <taxon>Pezizellaceae</taxon>
        <taxon>Calycina</taxon>
    </lineage>
</organism>
<gene>
    <name evidence="1" type="ORF">BJ878DRAFT_556177</name>
</gene>
<proteinExistence type="predicted"/>
<dbReference type="AlphaFoldDB" id="A0A9P7YYA9"/>